<protein>
    <submittedName>
        <fullName evidence="1">Uncharacterized protein</fullName>
    </submittedName>
</protein>
<dbReference type="EMBL" id="JAPDRP010000029">
    <property type="protein sequence ID" value="KAJ9634924.1"/>
    <property type="molecule type" value="Genomic_DNA"/>
</dbReference>
<dbReference type="Proteomes" id="UP001172680">
    <property type="component" value="Unassembled WGS sequence"/>
</dbReference>
<sequence length="130" mass="14730">MVSIGVSYPIGNTCGLDGESMTAQVEGSQHTNGLLEEEHFDSVVETAVKTFDRPPMVHTIATHYAATLRELKFCGYNGSPVLWHPTAITQPMLYPLRHFHKLQQLVLSVHLPTFFDFELRDKEIIAYWVN</sequence>
<organism evidence="1 2">
    <name type="scientific">Coniosporium tulheliwenetii</name>
    <dbReference type="NCBI Taxonomy" id="3383036"/>
    <lineage>
        <taxon>Eukaryota</taxon>
        <taxon>Fungi</taxon>
        <taxon>Dikarya</taxon>
        <taxon>Ascomycota</taxon>
        <taxon>Pezizomycotina</taxon>
        <taxon>Dothideomycetes</taxon>
        <taxon>Dothideomycetes incertae sedis</taxon>
        <taxon>Coniosporium</taxon>
    </lineage>
</organism>
<gene>
    <name evidence="1" type="ORF">H2199_008788</name>
</gene>
<proteinExistence type="predicted"/>
<accession>A0ACC2YIG6</accession>
<name>A0ACC2YIG6_9PEZI</name>
<comment type="caution">
    <text evidence="1">The sequence shown here is derived from an EMBL/GenBank/DDBJ whole genome shotgun (WGS) entry which is preliminary data.</text>
</comment>
<evidence type="ECO:0000313" key="1">
    <source>
        <dbReference type="EMBL" id="KAJ9634924.1"/>
    </source>
</evidence>
<reference evidence="1" key="1">
    <citation type="submission" date="2022-10" db="EMBL/GenBank/DDBJ databases">
        <title>Culturing micro-colonial fungi from biological soil crusts in the Mojave desert and describing Neophaeococcomyces mojavensis, and introducing the new genera and species Taxawa tesnikishii.</title>
        <authorList>
            <person name="Kurbessoian T."/>
            <person name="Stajich J.E."/>
        </authorList>
    </citation>
    <scope>NUCLEOTIDE SEQUENCE</scope>
    <source>
        <strain evidence="1">JES_115</strain>
    </source>
</reference>
<evidence type="ECO:0000313" key="2">
    <source>
        <dbReference type="Proteomes" id="UP001172680"/>
    </source>
</evidence>
<keyword evidence="2" id="KW-1185">Reference proteome</keyword>